<name>A0A6L7G112_9RHOB</name>
<accession>A0A6L7G112</accession>
<evidence type="ECO:0000313" key="3">
    <source>
        <dbReference type="Proteomes" id="UP000477911"/>
    </source>
</evidence>
<feature type="region of interest" description="Disordered" evidence="1">
    <location>
        <begin position="435"/>
        <end position="479"/>
    </location>
</feature>
<dbReference type="Gene3D" id="2.40.30.170">
    <property type="match status" value="1"/>
</dbReference>
<dbReference type="AlphaFoldDB" id="A0A6L7G112"/>
<evidence type="ECO:0000256" key="1">
    <source>
        <dbReference type="SAM" id="MobiDB-lite"/>
    </source>
</evidence>
<comment type="caution">
    <text evidence="2">The sequence shown here is derived from an EMBL/GenBank/DDBJ whole genome shotgun (WGS) entry which is preliminary data.</text>
</comment>
<feature type="compositionally biased region" description="Low complexity" evidence="1">
    <location>
        <begin position="435"/>
        <end position="452"/>
    </location>
</feature>
<reference evidence="2 3" key="1">
    <citation type="submission" date="2019-12" db="EMBL/GenBank/DDBJ databases">
        <authorList>
            <person name="Li M."/>
        </authorList>
    </citation>
    <scope>NUCLEOTIDE SEQUENCE [LARGE SCALE GENOMIC DNA]</scope>
    <source>
        <strain evidence="2 3">GBMRC 2024</strain>
    </source>
</reference>
<gene>
    <name evidence="2" type="ORF">GR170_09320</name>
</gene>
<evidence type="ECO:0000313" key="2">
    <source>
        <dbReference type="EMBL" id="MXN18034.1"/>
    </source>
</evidence>
<sequence length="529" mass="54090">MRVMLRLVIVVTLTLMAAGLAIFEGERLWRAVTAGAEGAGQGAGGPPGMGGLGRGTGGYSAPEARVATTAPTRVTPEIAAYGRLAAQARASVWAPAAGTVALVRDGLADGTRVPAGALLVQLDDAAAGTAVQLAEAALHRARLAQEETTRQAEATRADLDRQQQILEIRQAEARRIRTLLDKGSGVQSDLDSARLAVIDAEQSLVDSRNILAELANTARQDALEVSDAGAELASARRALGDLGIRAGITGVFHGTVPVVGEALSSGAELGVITDLDHLQARLDLTAQEIDRIQAPGGGLQPLAVTLQSPGGTRSYPAVLSHVTLAEDDTTGTARTVIAQLDPAGCPCPLPGSFVTARIAEPALEQVVVLPATALSVDGKALVLGQDDRLREVQMTVLRRLGNNVAVAAPETPLTYVRERSPQLGAGLRVRPVPAETATEAATEAGGQADAGAPVPGTRATGLAGPGASRAGSGGAPDGPMVPLDDSRRAALAAQVRASDLSEGAQARMLALLRRDEVPQGLIDQLSAGN</sequence>
<dbReference type="GO" id="GO:1990281">
    <property type="term" value="C:efflux pump complex"/>
    <property type="evidence" value="ECO:0007669"/>
    <property type="project" value="TreeGrafter"/>
</dbReference>
<feature type="compositionally biased region" description="Gly residues" evidence="1">
    <location>
        <begin position="38"/>
        <end position="58"/>
    </location>
</feature>
<dbReference type="Gene3D" id="2.40.50.100">
    <property type="match status" value="1"/>
</dbReference>
<keyword evidence="3" id="KW-1185">Reference proteome</keyword>
<proteinExistence type="predicted"/>
<dbReference type="PANTHER" id="PTHR30469">
    <property type="entry name" value="MULTIDRUG RESISTANCE PROTEIN MDTA"/>
    <property type="match status" value="1"/>
</dbReference>
<protein>
    <submittedName>
        <fullName evidence="2">HlyD family efflux transporter periplasmic adaptor subunit</fullName>
    </submittedName>
</protein>
<organism evidence="2 3">
    <name type="scientific">Pseudooceanicola albus</name>
    <dbReference type="NCBI Taxonomy" id="2692189"/>
    <lineage>
        <taxon>Bacteria</taxon>
        <taxon>Pseudomonadati</taxon>
        <taxon>Pseudomonadota</taxon>
        <taxon>Alphaproteobacteria</taxon>
        <taxon>Rhodobacterales</taxon>
        <taxon>Paracoccaceae</taxon>
        <taxon>Pseudooceanicola</taxon>
    </lineage>
</organism>
<dbReference type="GO" id="GO:0015562">
    <property type="term" value="F:efflux transmembrane transporter activity"/>
    <property type="evidence" value="ECO:0007669"/>
    <property type="project" value="TreeGrafter"/>
</dbReference>
<dbReference type="EMBL" id="WUMU01000007">
    <property type="protein sequence ID" value="MXN18034.1"/>
    <property type="molecule type" value="Genomic_DNA"/>
</dbReference>
<dbReference type="Gene3D" id="1.10.287.470">
    <property type="entry name" value="Helix hairpin bin"/>
    <property type="match status" value="1"/>
</dbReference>
<feature type="compositionally biased region" description="Low complexity" evidence="1">
    <location>
        <begin position="461"/>
        <end position="470"/>
    </location>
</feature>
<dbReference type="SUPFAM" id="SSF111369">
    <property type="entry name" value="HlyD-like secretion proteins"/>
    <property type="match status" value="1"/>
</dbReference>
<dbReference type="Proteomes" id="UP000477911">
    <property type="component" value="Unassembled WGS sequence"/>
</dbReference>
<feature type="region of interest" description="Disordered" evidence="1">
    <location>
        <begin position="38"/>
        <end position="60"/>
    </location>
</feature>